<comment type="similarity">
    <text evidence="1">Belongs to the N(4)/N(6)-methyltransferase family.</text>
</comment>
<dbReference type="Gene3D" id="3.40.50.150">
    <property type="entry name" value="Vaccinia Virus protein VP39"/>
    <property type="match status" value="1"/>
</dbReference>
<dbReference type="SUPFAM" id="SSF53335">
    <property type="entry name" value="S-adenosyl-L-methionine-dependent methyltransferases"/>
    <property type="match status" value="1"/>
</dbReference>
<keyword evidence="3" id="KW-0808">Transferase</keyword>
<dbReference type="GO" id="GO:0003677">
    <property type="term" value="F:DNA binding"/>
    <property type="evidence" value="ECO:0007669"/>
    <property type="project" value="InterPro"/>
</dbReference>
<dbReference type="Proteomes" id="UP000514462">
    <property type="component" value="Chromosome"/>
</dbReference>
<name>A0AAP9QYG1_KLEAE</name>
<organism evidence="5 6">
    <name type="scientific">Klebsiella aerogenes</name>
    <name type="common">Enterobacter aerogenes</name>
    <dbReference type="NCBI Taxonomy" id="548"/>
    <lineage>
        <taxon>Bacteria</taxon>
        <taxon>Pseudomonadati</taxon>
        <taxon>Pseudomonadota</taxon>
        <taxon>Gammaproteobacteria</taxon>
        <taxon>Enterobacterales</taxon>
        <taxon>Enterobacteriaceae</taxon>
        <taxon>Klebsiella/Raoultella group</taxon>
        <taxon>Klebsiella</taxon>
    </lineage>
</organism>
<feature type="domain" description="DNA methylase adenine-specific" evidence="4">
    <location>
        <begin position="44"/>
        <end position="190"/>
    </location>
</feature>
<dbReference type="InterPro" id="IPR050953">
    <property type="entry name" value="N4_N6_ade-DNA_methylase"/>
</dbReference>
<accession>A0AAP9QYG1</accession>
<dbReference type="RefSeq" id="WP_182014529.1">
    <property type="nucleotide sequence ID" value="NZ_CP055904.1"/>
</dbReference>
<evidence type="ECO:0000256" key="1">
    <source>
        <dbReference type="ARBA" id="ARBA00006594"/>
    </source>
</evidence>
<proteinExistence type="inferred from homology"/>
<dbReference type="EMBL" id="CP055904">
    <property type="protein sequence ID" value="QMR41018.1"/>
    <property type="molecule type" value="Genomic_DNA"/>
</dbReference>
<dbReference type="CDD" id="cd02440">
    <property type="entry name" value="AdoMet_MTases"/>
    <property type="match status" value="1"/>
</dbReference>
<dbReference type="InterPro" id="IPR003356">
    <property type="entry name" value="DNA_methylase_A-5"/>
</dbReference>
<dbReference type="AlphaFoldDB" id="A0AAP9QYG1"/>
<dbReference type="InterPro" id="IPR029063">
    <property type="entry name" value="SAM-dependent_MTases_sf"/>
</dbReference>
<reference evidence="6" key="1">
    <citation type="submission" date="2020-06" db="EMBL/GenBank/DDBJ databases">
        <title>REHAB project genomes.</title>
        <authorList>
            <person name="Shaw L.P."/>
        </authorList>
    </citation>
    <scope>NUCLEOTIDE SEQUENCE [LARGE SCALE GENOMIC DNA]</scope>
    <source>
        <strain evidence="6">RHBSTW-00938</strain>
    </source>
</reference>
<gene>
    <name evidence="5" type="ORF">HV331_16580</name>
</gene>
<evidence type="ECO:0000313" key="5">
    <source>
        <dbReference type="EMBL" id="QMR41018.1"/>
    </source>
</evidence>
<evidence type="ECO:0000256" key="2">
    <source>
        <dbReference type="ARBA" id="ARBA00022603"/>
    </source>
</evidence>
<dbReference type="PRINTS" id="PR00507">
    <property type="entry name" value="N12N6MTFRASE"/>
</dbReference>
<dbReference type="Pfam" id="PF02384">
    <property type="entry name" value="N6_Mtase"/>
    <property type="match status" value="1"/>
</dbReference>
<dbReference type="GO" id="GO:0032259">
    <property type="term" value="P:methylation"/>
    <property type="evidence" value="ECO:0007669"/>
    <property type="project" value="UniProtKB-KW"/>
</dbReference>
<dbReference type="PANTHER" id="PTHR33841:SF4">
    <property type="entry name" value="RESTRICTION MODIFICATION SYSTEM DNA SPECIFICITY DOMAIN"/>
    <property type="match status" value="1"/>
</dbReference>
<sequence length="421" mass="47855">MNTLTSHNVAMREFLRSSDKEQLRNSVDLDDIDTVLRKLLSIDEMRDAGSFFTGQTLASKAISSFNKPITHRSIVLDPTCGAGNLLIEASRKLGVEATLYDTLNQWGKVLWGFDIHQHFIEAAKIRIVIEAINRGVEQNCDMQEAFELLSHIYVKDALTIKAEEIQNVTHVIMNPPFTIWSSPKENYWKEGNVNAAGILFDKYVRLLPKKCLISAILPDVLRSGSRYSEFRKFISSSVNANVEIWGRFNRKTDVDVFLLSGMIQSNVEEIQWHSAMNQNSVIADYFNVTTGPLVAYRDPEEGTEYAYFYPKNCPKWETVKLAVERRRFSGKVFPPPFVVIKRTSSPSDRSRASATLINLNEPVAIENHMIVVTPKDGKVNTCKKLMRVLQSQQTNDFLNERIRLRHLTVGVIKDIPFVEGP</sequence>
<evidence type="ECO:0000256" key="3">
    <source>
        <dbReference type="ARBA" id="ARBA00022679"/>
    </source>
</evidence>
<dbReference type="PANTHER" id="PTHR33841">
    <property type="entry name" value="DNA METHYLTRANSFERASE YEEA-RELATED"/>
    <property type="match status" value="1"/>
</dbReference>
<keyword evidence="2 5" id="KW-0489">Methyltransferase</keyword>
<evidence type="ECO:0000313" key="6">
    <source>
        <dbReference type="Proteomes" id="UP000514462"/>
    </source>
</evidence>
<dbReference type="GO" id="GO:0008170">
    <property type="term" value="F:N-methyltransferase activity"/>
    <property type="evidence" value="ECO:0007669"/>
    <property type="project" value="InterPro"/>
</dbReference>
<protein>
    <submittedName>
        <fullName evidence="5">N-6 DNA methylase</fullName>
    </submittedName>
</protein>
<evidence type="ECO:0000259" key="4">
    <source>
        <dbReference type="Pfam" id="PF02384"/>
    </source>
</evidence>